<evidence type="ECO:0000256" key="4">
    <source>
        <dbReference type="ARBA" id="ARBA00022448"/>
    </source>
</evidence>
<evidence type="ECO:0000256" key="12">
    <source>
        <dbReference type="ARBA" id="ARBA00038521"/>
    </source>
</evidence>
<dbReference type="AlphaFoldDB" id="A0A915IHP5"/>
<sequence>MPATNPHFMKYYSHLSKMRQHILKFFWHNDRFREYGMLYHDTASDINPIVEEAMNRMPAHLIDARHERTMRACLLDLKNDVLPRDQWTKWEDETYYMTPYIREVQEEIRQHTYYRSKRPFWFTKYHYEKMEHL</sequence>
<evidence type="ECO:0000256" key="9">
    <source>
        <dbReference type="ARBA" id="ARBA00023136"/>
    </source>
</evidence>
<keyword evidence="8" id="KW-0496">Mitochondrion</keyword>
<evidence type="ECO:0000256" key="10">
    <source>
        <dbReference type="ARBA" id="ARBA00031021"/>
    </source>
</evidence>
<dbReference type="WBParaSite" id="nRc.2.0.1.t12892-RA">
    <property type="protein sequence ID" value="nRc.2.0.1.t12892-RA"/>
    <property type="gene ID" value="nRc.2.0.1.g12892"/>
</dbReference>
<comment type="subcellular location">
    <subcellularLocation>
        <location evidence="1">Mitochondrion inner membrane</location>
        <topology evidence="1">Peripheral membrane protein</topology>
        <orientation evidence="1">Matrix side</orientation>
    </subcellularLocation>
</comment>
<dbReference type="Pfam" id="PF02271">
    <property type="entry name" value="UCR_14kD"/>
    <property type="match status" value="1"/>
</dbReference>
<dbReference type="GO" id="GO:0005743">
    <property type="term" value="C:mitochondrial inner membrane"/>
    <property type="evidence" value="ECO:0007669"/>
    <property type="project" value="UniProtKB-SubCell"/>
</dbReference>
<evidence type="ECO:0000256" key="5">
    <source>
        <dbReference type="ARBA" id="ARBA00022660"/>
    </source>
</evidence>
<dbReference type="Proteomes" id="UP000887565">
    <property type="component" value="Unplaced"/>
</dbReference>
<organism evidence="13 14">
    <name type="scientific">Romanomermis culicivorax</name>
    <name type="common">Nematode worm</name>
    <dbReference type="NCBI Taxonomy" id="13658"/>
    <lineage>
        <taxon>Eukaryota</taxon>
        <taxon>Metazoa</taxon>
        <taxon>Ecdysozoa</taxon>
        <taxon>Nematoda</taxon>
        <taxon>Enoplea</taxon>
        <taxon>Dorylaimia</taxon>
        <taxon>Mermithida</taxon>
        <taxon>Mermithoidea</taxon>
        <taxon>Mermithidae</taxon>
        <taxon>Romanomermis</taxon>
    </lineage>
</organism>
<evidence type="ECO:0000256" key="8">
    <source>
        <dbReference type="ARBA" id="ARBA00023128"/>
    </source>
</evidence>
<dbReference type="PANTHER" id="PTHR12022">
    <property type="entry name" value="UBIQUINOL-CYTOCHROME C REDUCTASE COMPLEX 14 KD PROTEIN"/>
    <property type="match status" value="1"/>
</dbReference>
<dbReference type="GO" id="GO:0006122">
    <property type="term" value="P:mitochondrial electron transport, ubiquinol to cytochrome c"/>
    <property type="evidence" value="ECO:0007669"/>
    <property type="project" value="InterPro"/>
</dbReference>
<keyword evidence="7" id="KW-0249">Electron transport</keyword>
<evidence type="ECO:0000313" key="14">
    <source>
        <dbReference type="WBParaSite" id="nRc.2.0.1.t12892-RA"/>
    </source>
</evidence>
<dbReference type="InterPro" id="IPR036544">
    <property type="entry name" value="QCR7_sf"/>
</dbReference>
<keyword evidence="6" id="KW-0999">Mitochondrion inner membrane</keyword>
<protein>
    <recommendedName>
        <fullName evidence="3">Cytochrome b-c1 complex subunit 7</fullName>
    </recommendedName>
    <alternativeName>
        <fullName evidence="10">Complex III subunit VII</fullName>
    </alternativeName>
    <alternativeName>
        <fullName evidence="11">Ubiquinol-cytochrome c reductase complex 14 kDa protein</fullName>
    </alternativeName>
</protein>
<dbReference type="SUPFAM" id="SSF81524">
    <property type="entry name" value="14 kDa protein of cytochrome bc1 complex (Ubiquinol-cytochrome c reductase)"/>
    <property type="match status" value="1"/>
</dbReference>
<evidence type="ECO:0000256" key="3">
    <source>
        <dbReference type="ARBA" id="ARBA00016323"/>
    </source>
</evidence>
<dbReference type="PANTHER" id="PTHR12022:SF0">
    <property type="entry name" value="CYTOCHROME B-C1 COMPLEX SUBUNIT 7"/>
    <property type="match status" value="1"/>
</dbReference>
<comment type="subunit">
    <text evidence="12">Component of the ubiquinol-cytochrome c oxidoreductase (cytochrome b-c1 complex, complex III, CIII), a multisubunit enzyme composed of 3 respiratory subunits cytochrome b, cytochrome c1 and Rieske protein, 2 core protein subunits, and additional low-molecular weight protein subunits. The complex exists as an obligatory dimer and forms supercomplexes (SCs) in the inner mitochondrial membrane with cytochrome c oxidase (complex IV, CIV).</text>
</comment>
<dbReference type="Gene3D" id="1.10.1090.10">
    <property type="entry name" value="Cytochrome b-c1 complex subunit 7"/>
    <property type="match status" value="1"/>
</dbReference>
<evidence type="ECO:0000313" key="13">
    <source>
        <dbReference type="Proteomes" id="UP000887565"/>
    </source>
</evidence>
<keyword evidence="13" id="KW-1185">Reference proteome</keyword>
<proteinExistence type="inferred from homology"/>
<evidence type="ECO:0000256" key="1">
    <source>
        <dbReference type="ARBA" id="ARBA00004443"/>
    </source>
</evidence>
<evidence type="ECO:0000256" key="6">
    <source>
        <dbReference type="ARBA" id="ARBA00022792"/>
    </source>
</evidence>
<keyword evidence="4" id="KW-0813">Transport</keyword>
<dbReference type="InterPro" id="IPR003197">
    <property type="entry name" value="QCR7"/>
</dbReference>
<name>A0A915IHP5_ROMCU</name>
<comment type="similarity">
    <text evidence="2">Belongs to the UQCRB/QCR7 family.</text>
</comment>
<reference evidence="14" key="1">
    <citation type="submission" date="2022-11" db="UniProtKB">
        <authorList>
            <consortium name="WormBaseParasite"/>
        </authorList>
    </citation>
    <scope>IDENTIFICATION</scope>
</reference>
<evidence type="ECO:0000256" key="7">
    <source>
        <dbReference type="ARBA" id="ARBA00022982"/>
    </source>
</evidence>
<evidence type="ECO:0000256" key="11">
    <source>
        <dbReference type="ARBA" id="ARBA00032927"/>
    </source>
</evidence>
<evidence type="ECO:0000256" key="2">
    <source>
        <dbReference type="ARBA" id="ARBA00008554"/>
    </source>
</evidence>
<keyword evidence="5" id="KW-0679">Respiratory chain</keyword>
<accession>A0A915IHP5</accession>
<dbReference type="GO" id="GO:0045275">
    <property type="term" value="C:respiratory chain complex III"/>
    <property type="evidence" value="ECO:0007669"/>
    <property type="project" value="InterPro"/>
</dbReference>
<dbReference type="OMA" id="FRIMRAN"/>
<keyword evidence="9" id="KW-0472">Membrane</keyword>